<organism evidence="6 7">
    <name type="scientific">Calditerricola satsumensis</name>
    <dbReference type="NCBI Taxonomy" id="373054"/>
    <lineage>
        <taxon>Bacteria</taxon>
        <taxon>Bacillati</taxon>
        <taxon>Bacillota</taxon>
        <taxon>Bacilli</taxon>
        <taxon>Bacillales</taxon>
        <taxon>Bacillaceae</taxon>
        <taxon>Calditerricola</taxon>
    </lineage>
</organism>
<name>A0A8J3BDE7_9BACI</name>
<evidence type="ECO:0000256" key="3">
    <source>
        <dbReference type="ARBA" id="ARBA00022741"/>
    </source>
</evidence>
<dbReference type="RefSeq" id="WP_054670039.1">
    <property type="nucleotide sequence ID" value="NZ_BMOF01000017.1"/>
</dbReference>
<accession>A0A8J3BDE7</accession>
<dbReference type="PROSITE" id="PS00211">
    <property type="entry name" value="ABC_TRANSPORTER_1"/>
    <property type="match status" value="1"/>
</dbReference>
<keyword evidence="7" id="KW-1185">Reference proteome</keyword>
<dbReference type="GO" id="GO:0016887">
    <property type="term" value="F:ATP hydrolysis activity"/>
    <property type="evidence" value="ECO:0007669"/>
    <property type="project" value="InterPro"/>
</dbReference>
<evidence type="ECO:0000313" key="6">
    <source>
        <dbReference type="EMBL" id="GGJ98894.1"/>
    </source>
</evidence>
<dbReference type="AlphaFoldDB" id="A0A8J3BDE7"/>
<evidence type="ECO:0000256" key="4">
    <source>
        <dbReference type="ARBA" id="ARBA00022840"/>
    </source>
</evidence>
<proteinExistence type="inferred from homology"/>
<dbReference type="InterPro" id="IPR003439">
    <property type="entry name" value="ABC_transporter-like_ATP-bd"/>
</dbReference>
<evidence type="ECO:0000313" key="7">
    <source>
        <dbReference type="Proteomes" id="UP000637720"/>
    </source>
</evidence>
<dbReference type="InterPro" id="IPR017871">
    <property type="entry name" value="ABC_transporter-like_CS"/>
</dbReference>
<comment type="caution">
    <text evidence="6">The sequence shown here is derived from an EMBL/GenBank/DDBJ whole genome shotgun (WGS) entry which is preliminary data.</text>
</comment>
<dbReference type="GO" id="GO:0005524">
    <property type="term" value="F:ATP binding"/>
    <property type="evidence" value="ECO:0007669"/>
    <property type="project" value="UniProtKB-KW"/>
</dbReference>
<dbReference type="Pfam" id="PF00005">
    <property type="entry name" value="ABC_tran"/>
    <property type="match status" value="1"/>
</dbReference>
<evidence type="ECO:0000259" key="5">
    <source>
        <dbReference type="PROSITE" id="PS50893"/>
    </source>
</evidence>
<gene>
    <name evidence="6" type="ORF">GCM10007043_11090</name>
</gene>
<dbReference type="InterPro" id="IPR003593">
    <property type="entry name" value="AAA+_ATPase"/>
</dbReference>
<dbReference type="PANTHER" id="PTHR43335:SF2">
    <property type="entry name" value="ABC TRANSPORTER, ATP-BINDING PROTEIN"/>
    <property type="match status" value="1"/>
</dbReference>
<feature type="domain" description="ABC transporter" evidence="5">
    <location>
        <begin position="3"/>
        <end position="232"/>
    </location>
</feature>
<keyword evidence="3" id="KW-0547">Nucleotide-binding</keyword>
<keyword evidence="2" id="KW-0813">Transport</keyword>
<dbReference type="SMART" id="SM00382">
    <property type="entry name" value="AAA"/>
    <property type="match status" value="1"/>
</dbReference>
<dbReference type="Proteomes" id="UP000637720">
    <property type="component" value="Unassembled WGS sequence"/>
</dbReference>
<dbReference type="EMBL" id="BMOF01000017">
    <property type="protein sequence ID" value="GGJ98894.1"/>
    <property type="molecule type" value="Genomic_DNA"/>
</dbReference>
<dbReference type="InterPro" id="IPR027417">
    <property type="entry name" value="P-loop_NTPase"/>
</dbReference>
<reference evidence="6" key="1">
    <citation type="journal article" date="2014" name="Int. J. Syst. Evol. Microbiol.">
        <title>Complete genome sequence of Corynebacterium casei LMG S-19264T (=DSM 44701T), isolated from a smear-ripened cheese.</title>
        <authorList>
            <consortium name="US DOE Joint Genome Institute (JGI-PGF)"/>
            <person name="Walter F."/>
            <person name="Albersmeier A."/>
            <person name="Kalinowski J."/>
            <person name="Ruckert C."/>
        </authorList>
    </citation>
    <scope>NUCLEOTIDE SEQUENCE</scope>
    <source>
        <strain evidence="6">JCM 14719</strain>
    </source>
</reference>
<evidence type="ECO:0000256" key="1">
    <source>
        <dbReference type="ARBA" id="ARBA00005417"/>
    </source>
</evidence>
<dbReference type="PANTHER" id="PTHR43335">
    <property type="entry name" value="ABC TRANSPORTER, ATP-BINDING PROTEIN"/>
    <property type="match status" value="1"/>
</dbReference>
<keyword evidence="4 6" id="KW-0067">ATP-binding</keyword>
<evidence type="ECO:0000256" key="2">
    <source>
        <dbReference type="ARBA" id="ARBA00022448"/>
    </source>
</evidence>
<reference evidence="6" key="2">
    <citation type="submission" date="2020-09" db="EMBL/GenBank/DDBJ databases">
        <authorList>
            <person name="Sun Q."/>
            <person name="Ohkuma M."/>
        </authorList>
    </citation>
    <scope>NUCLEOTIDE SEQUENCE</scope>
    <source>
        <strain evidence="6">JCM 14719</strain>
    </source>
</reference>
<dbReference type="PROSITE" id="PS50893">
    <property type="entry name" value="ABC_TRANSPORTER_2"/>
    <property type="match status" value="1"/>
</dbReference>
<dbReference type="SUPFAM" id="SSF52540">
    <property type="entry name" value="P-loop containing nucleoside triphosphate hydrolases"/>
    <property type="match status" value="1"/>
</dbReference>
<comment type="similarity">
    <text evidence="1">Belongs to the ABC transporter superfamily.</text>
</comment>
<sequence length="287" mass="31802">MILQIEQVQKAFRKKTALEDVTLTIKPGIFGLLGPNGAGKTTLMRILATILRPDRGSITADGIDWTRDAHRVRAMLGYLPQDFGIFRNVTAREVLAYIGTLKGVEKGQLKRQIDAVLEEVNLTAHADKKVGTFSGGMRRRLGIAQALLGDPKLIVIDEPTAGLDPEERVRFRLLLRRLVREERVVVLSTHIVGDVEAVCDQLAVIKKGKAHLFASPEELAQVADGRVWRWVGDAREYALLEEKYRIVSSVSRGSTMEARILSDTRPSEAAEPATPSLEEGYLVWVGE</sequence>
<protein>
    <submittedName>
        <fullName evidence="6">ABC transporter ATP-binding protein</fullName>
    </submittedName>
</protein>
<dbReference type="Gene3D" id="3.40.50.300">
    <property type="entry name" value="P-loop containing nucleotide triphosphate hydrolases"/>
    <property type="match status" value="1"/>
</dbReference>